<evidence type="ECO:0000256" key="7">
    <source>
        <dbReference type="ARBA" id="ARBA00023029"/>
    </source>
</evidence>
<dbReference type="Gene3D" id="3.30.65.10">
    <property type="entry name" value="Bacterial Topoisomerase I, domain 1"/>
    <property type="match status" value="1"/>
</dbReference>
<feature type="active site" description="O-(5'-phospho-DNA)-tyrosine intermediate" evidence="10">
    <location>
        <position position="300"/>
    </location>
</feature>
<organism evidence="14 15">
    <name type="scientific">Ruminiclostridium cellulolyticum (strain ATCC 35319 / DSM 5812 / JCM 6584 / H10)</name>
    <name type="common">Clostridium cellulolyticum</name>
    <dbReference type="NCBI Taxonomy" id="394503"/>
    <lineage>
        <taxon>Bacteria</taxon>
        <taxon>Bacillati</taxon>
        <taxon>Bacillota</taxon>
        <taxon>Clostridia</taxon>
        <taxon>Eubacteriales</taxon>
        <taxon>Oscillospiraceae</taxon>
        <taxon>Ruminiclostridium</taxon>
    </lineage>
</organism>
<dbReference type="GO" id="GO:0008270">
    <property type="term" value="F:zinc ion binding"/>
    <property type="evidence" value="ECO:0007669"/>
    <property type="project" value="UniProtKB-KW"/>
</dbReference>
<dbReference type="HAMAP" id="MF_00952">
    <property type="entry name" value="Topoisom_1_prok"/>
    <property type="match status" value="1"/>
</dbReference>
<evidence type="ECO:0000256" key="6">
    <source>
        <dbReference type="ARBA" id="ARBA00022842"/>
    </source>
</evidence>
<dbReference type="SMART" id="SM00436">
    <property type="entry name" value="TOP1Bc"/>
    <property type="match status" value="1"/>
</dbReference>
<proteinExistence type="inferred from homology"/>
<comment type="catalytic activity">
    <reaction evidence="1 10">
        <text>ATP-independent breakage of single-stranded DNA, followed by passage and rejoining.</text>
        <dbReference type="EC" id="5.6.2.1"/>
    </reaction>
</comment>
<dbReference type="InterPro" id="IPR028612">
    <property type="entry name" value="Topoisom_1_IA"/>
</dbReference>
<dbReference type="InterPro" id="IPR013826">
    <property type="entry name" value="Topo_IA_cen_sub3"/>
</dbReference>
<reference evidence="14 15" key="1">
    <citation type="submission" date="2009-01" db="EMBL/GenBank/DDBJ databases">
        <title>Complete sequence of Clostridium cellulolyticum H10.</title>
        <authorList>
            <consortium name="US DOE Joint Genome Institute"/>
            <person name="Lucas S."/>
            <person name="Copeland A."/>
            <person name="Lapidus A."/>
            <person name="Glavina del Rio T."/>
            <person name="Dalin E."/>
            <person name="Tice H."/>
            <person name="Bruce D."/>
            <person name="Goodwin L."/>
            <person name="Pitluck S."/>
            <person name="Chertkov O."/>
            <person name="Saunders E."/>
            <person name="Brettin T."/>
            <person name="Detter J.C."/>
            <person name="Han C."/>
            <person name="Larimer F."/>
            <person name="Land M."/>
            <person name="Hauser L."/>
            <person name="Kyrpides N."/>
            <person name="Ivanova N."/>
            <person name="Zhou J."/>
            <person name="Richardson P."/>
        </authorList>
    </citation>
    <scope>NUCLEOTIDE SEQUENCE [LARGE SCALE GENOMIC DNA]</scope>
    <source>
        <strain evidence="15">ATCC 35319 / DSM 5812 / JCM 6584 / H10</strain>
    </source>
</reference>
<comment type="function">
    <text evidence="10">Releases the supercoiling and torsional tension of DNA, which is introduced during the DNA replication and transcription, by transiently cleaving and rejoining one strand of the DNA duplex. Introduces a single-strand break via transesterification at a target site in duplex DNA. The scissile phosphodiester is attacked by the catalytic tyrosine of the enzyme, resulting in the formation of a DNA-(5'-phosphotyrosyl)-enzyme intermediate and the expulsion of a 3'-OH DNA strand. The free DNA strand then undergoes passage around the unbroken strand, thus removing DNA supercoils. Finally, in the religation step, the DNA 3'-OH attacks the covalent intermediate to expel the active-site tyrosine and restore the DNA phosphodiester backbone.</text>
</comment>
<keyword evidence="9 10" id="KW-0413">Isomerase</keyword>
<feature type="site" description="Interaction with DNA" evidence="10">
    <location>
        <position position="302"/>
    </location>
</feature>
<feature type="site" description="Interaction with DNA" evidence="10">
    <location>
        <position position="139"/>
    </location>
</feature>
<dbReference type="PROSITE" id="PS50880">
    <property type="entry name" value="TOPRIM"/>
    <property type="match status" value="1"/>
</dbReference>
<dbReference type="Pfam" id="PF01751">
    <property type="entry name" value="Toprim"/>
    <property type="match status" value="1"/>
</dbReference>
<evidence type="ECO:0000313" key="15">
    <source>
        <dbReference type="Proteomes" id="UP000001349"/>
    </source>
</evidence>
<dbReference type="InterPro" id="IPR003602">
    <property type="entry name" value="Topo_IA_DNA-bd_dom"/>
</dbReference>
<dbReference type="InterPro" id="IPR005733">
    <property type="entry name" value="TopoI_bac-type"/>
</dbReference>
<dbReference type="NCBIfam" id="TIGR01051">
    <property type="entry name" value="topA_bact"/>
    <property type="match status" value="1"/>
</dbReference>
<dbReference type="PANTHER" id="PTHR42785:SF1">
    <property type="entry name" value="DNA TOPOISOMERASE"/>
    <property type="match status" value="1"/>
</dbReference>
<evidence type="ECO:0000256" key="11">
    <source>
        <dbReference type="SAM" id="MobiDB-lite"/>
    </source>
</evidence>
<dbReference type="EC" id="5.6.2.1" evidence="10"/>
<keyword evidence="5" id="KW-0862">Zinc</keyword>
<dbReference type="PANTHER" id="PTHR42785">
    <property type="entry name" value="DNA TOPOISOMERASE, TYPE IA, CORE"/>
    <property type="match status" value="1"/>
</dbReference>
<dbReference type="GO" id="GO:0005694">
    <property type="term" value="C:chromosome"/>
    <property type="evidence" value="ECO:0007669"/>
    <property type="project" value="InterPro"/>
</dbReference>
<dbReference type="InterPro" id="IPR023406">
    <property type="entry name" value="Topo_IA_AS"/>
</dbReference>
<keyword evidence="3" id="KW-0479">Metal-binding</keyword>
<dbReference type="InterPro" id="IPR006171">
    <property type="entry name" value="TOPRIM_dom"/>
</dbReference>
<keyword evidence="15" id="KW-1185">Reference proteome</keyword>
<evidence type="ECO:0000256" key="2">
    <source>
        <dbReference type="ARBA" id="ARBA00009446"/>
    </source>
</evidence>
<evidence type="ECO:0000259" key="12">
    <source>
        <dbReference type="PROSITE" id="PS50880"/>
    </source>
</evidence>
<protein>
    <recommendedName>
        <fullName evidence="10">DNA topoisomerase 1</fullName>
        <ecNumber evidence="10">5.6.2.1</ecNumber>
    </recommendedName>
    <alternativeName>
        <fullName evidence="10">DNA topoisomerase I</fullName>
    </alternativeName>
</protein>
<feature type="domain" description="Toprim" evidence="12">
    <location>
        <begin position="3"/>
        <end position="113"/>
    </location>
</feature>
<dbReference type="PROSITE" id="PS52039">
    <property type="entry name" value="TOPO_IA_2"/>
    <property type="match status" value="1"/>
</dbReference>
<comment type="similarity">
    <text evidence="2 10">Belongs to the type IA topoisomerase family.</text>
</comment>
<accession>B8I3Q9</accession>
<dbReference type="GO" id="GO:0003917">
    <property type="term" value="F:DNA topoisomerase type I (single strand cut, ATP-independent) activity"/>
    <property type="evidence" value="ECO:0007669"/>
    <property type="project" value="UniProtKB-UniRule"/>
</dbReference>
<evidence type="ECO:0000256" key="10">
    <source>
        <dbReference type="HAMAP-Rule" id="MF_00952"/>
    </source>
</evidence>
<name>B8I3Q9_RUMCH</name>
<dbReference type="AlphaFoldDB" id="B8I3Q9"/>
<dbReference type="PRINTS" id="PR00417">
    <property type="entry name" value="PRTPISMRASEI"/>
</dbReference>
<dbReference type="InterPro" id="IPR013498">
    <property type="entry name" value="Topo_IA_Znf"/>
</dbReference>
<feature type="site" description="Interaction with DNA" evidence="10">
    <location>
        <position position="155"/>
    </location>
</feature>
<dbReference type="SMART" id="SM00437">
    <property type="entry name" value="TOP1Ac"/>
    <property type="match status" value="1"/>
</dbReference>
<dbReference type="InterPro" id="IPR013824">
    <property type="entry name" value="Topo_IA_cen_sub1"/>
</dbReference>
<keyword evidence="4" id="KW-0863">Zinc-finger</keyword>
<feature type="site" description="Interaction with DNA" evidence="10">
    <location>
        <position position="33"/>
    </location>
</feature>
<dbReference type="SUPFAM" id="SSF57783">
    <property type="entry name" value="Zinc beta-ribbon"/>
    <property type="match status" value="1"/>
</dbReference>
<evidence type="ECO:0000256" key="3">
    <source>
        <dbReference type="ARBA" id="ARBA00022723"/>
    </source>
</evidence>
<dbReference type="STRING" id="394503.Ccel_2056"/>
<dbReference type="Gene3D" id="3.40.50.140">
    <property type="match status" value="1"/>
</dbReference>
<dbReference type="KEGG" id="cce:Ccel_2056"/>
<dbReference type="Pfam" id="PF01396">
    <property type="entry name" value="Zn_ribbon_Top1"/>
    <property type="match status" value="2"/>
</dbReference>
<feature type="site" description="Interaction with DNA" evidence="10">
    <location>
        <position position="148"/>
    </location>
</feature>
<dbReference type="SMART" id="SM00493">
    <property type="entry name" value="TOPRIM"/>
    <property type="match status" value="1"/>
</dbReference>
<dbReference type="CDD" id="cd03363">
    <property type="entry name" value="TOPRIM_TopoIA_TopoI"/>
    <property type="match status" value="1"/>
</dbReference>
<keyword evidence="6" id="KW-0460">Magnesium</keyword>
<dbReference type="RefSeq" id="WP_015925504.1">
    <property type="nucleotide sequence ID" value="NC_011898.1"/>
</dbReference>
<dbReference type="GO" id="GO:0006265">
    <property type="term" value="P:DNA topological change"/>
    <property type="evidence" value="ECO:0007669"/>
    <property type="project" value="UniProtKB-UniRule"/>
</dbReference>
<feature type="domain" description="Topo IA-type catalytic" evidence="13">
    <location>
        <begin position="129"/>
        <end position="566"/>
    </location>
</feature>
<dbReference type="Gene3D" id="1.10.460.10">
    <property type="entry name" value="Topoisomerase I, domain 2"/>
    <property type="match status" value="1"/>
</dbReference>
<evidence type="ECO:0000256" key="8">
    <source>
        <dbReference type="ARBA" id="ARBA00023125"/>
    </source>
</evidence>
<dbReference type="Gene3D" id="2.70.20.10">
    <property type="entry name" value="Topoisomerase I, domain 3"/>
    <property type="match status" value="1"/>
</dbReference>
<feature type="region of interest" description="Disordered" evidence="11">
    <location>
        <begin position="424"/>
        <end position="449"/>
    </location>
</feature>
<dbReference type="EMBL" id="CP001348">
    <property type="protein sequence ID" value="ACL76402.1"/>
    <property type="molecule type" value="Genomic_DNA"/>
</dbReference>
<dbReference type="PROSITE" id="PS00396">
    <property type="entry name" value="TOPO_IA_1"/>
    <property type="match status" value="1"/>
</dbReference>
<dbReference type="Pfam" id="PF01131">
    <property type="entry name" value="Topoisom_bac"/>
    <property type="match status" value="1"/>
</dbReference>
<dbReference type="InterPro" id="IPR013497">
    <property type="entry name" value="Topo_IA_cen"/>
</dbReference>
<dbReference type="InterPro" id="IPR000380">
    <property type="entry name" value="Topo_IA"/>
</dbReference>
<dbReference type="InterPro" id="IPR034149">
    <property type="entry name" value="TOPRIM_TopoI"/>
</dbReference>
<evidence type="ECO:0000256" key="4">
    <source>
        <dbReference type="ARBA" id="ARBA00022771"/>
    </source>
</evidence>
<dbReference type="OrthoDB" id="9803554at2"/>
<evidence type="ECO:0000256" key="5">
    <source>
        <dbReference type="ARBA" id="ARBA00022833"/>
    </source>
</evidence>
<dbReference type="InterPro" id="IPR013825">
    <property type="entry name" value="Topo_IA_cen_sub2"/>
</dbReference>
<comment type="subunit">
    <text evidence="10">Monomer.</text>
</comment>
<dbReference type="InterPro" id="IPR023405">
    <property type="entry name" value="Topo_IA_core_domain"/>
</dbReference>
<dbReference type="SUPFAM" id="SSF56712">
    <property type="entry name" value="Prokaryotic type I DNA topoisomerase"/>
    <property type="match status" value="1"/>
</dbReference>
<evidence type="ECO:0000256" key="1">
    <source>
        <dbReference type="ARBA" id="ARBA00000213"/>
    </source>
</evidence>
<gene>
    <name evidence="10" type="primary">topA</name>
    <name evidence="14" type="ordered locus">Ccel_2056</name>
</gene>
<evidence type="ECO:0000256" key="9">
    <source>
        <dbReference type="ARBA" id="ARBA00023235"/>
    </source>
</evidence>
<feature type="site" description="Interaction with DNA" evidence="10">
    <location>
        <position position="143"/>
    </location>
</feature>
<feature type="region of interest" description="Interaction with DNA" evidence="10">
    <location>
        <begin position="163"/>
        <end position="168"/>
    </location>
</feature>
<dbReference type="CDD" id="cd00186">
    <property type="entry name" value="TOP1Ac"/>
    <property type="match status" value="1"/>
</dbReference>
<keyword evidence="8 10" id="KW-0238">DNA-binding</keyword>
<evidence type="ECO:0000259" key="13">
    <source>
        <dbReference type="PROSITE" id="PS52039"/>
    </source>
</evidence>
<dbReference type="eggNOG" id="COG0550">
    <property type="taxonomic scope" value="Bacteria"/>
</dbReference>
<dbReference type="InterPro" id="IPR003601">
    <property type="entry name" value="Topo_IA_2"/>
</dbReference>
<evidence type="ECO:0000313" key="14">
    <source>
        <dbReference type="EMBL" id="ACL76402.1"/>
    </source>
</evidence>
<keyword evidence="7 10" id="KW-0799">Topoisomerase</keyword>
<feature type="site" description="Interaction with DNA" evidence="10">
    <location>
        <position position="498"/>
    </location>
</feature>
<dbReference type="Proteomes" id="UP000001349">
    <property type="component" value="Chromosome"/>
</dbReference>
<dbReference type="HOGENOM" id="CLU_002929_4_3_9"/>
<feature type="site" description="Interaction with DNA" evidence="10">
    <location>
        <position position="140"/>
    </location>
</feature>
<dbReference type="GO" id="GO:0003677">
    <property type="term" value="F:DNA binding"/>
    <property type="evidence" value="ECO:0007669"/>
    <property type="project" value="UniProtKB-KW"/>
</dbReference>
<dbReference type="Gene3D" id="1.10.290.10">
    <property type="entry name" value="Topoisomerase I, domain 4"/>
    <property type="match status" value="1"/>
</dbReference>
<sequence length="706" mass="79811">MADNLVIVESPGKVKSISKFLGKGYKVEASVGHVRDLPKSQMGVDIDNDFEPKYITIRGKGDVISKLKKEAKAAKKVFLATDPDREGEAISWHLAKILNIDEKQKCRVSFNEITQNAVKNAIKQPRTIDMGLVDAQQARRVLDRIVGYKISPLLWKKVRKGLSAGRVQSVATKMICDREDEIEKFESQEYWSIIAKLVKPKASPNFGAKFYGIGKEKLELTNEEQVNSILEEINKSQYIVQKVKEQEKKRAAAAPFITSTLQQEASRKLGYTTKRTMMVAQQLYEGIEIKGRGSVGLITYMRTDSTRISTDAQNEAREYIKTKYGQDYIPEKPREYKNKSASQDAHEAIRPTYIDLPHEQIKEYLSPEQYKLYRLIWDRFISSQMSSAIYDTVSADITAGKYLFKANGSKVKFPGFMVLYTEGNDNEGKDEAEQDEKENKLPQLNEGDILELKENTPKQHFTQPPARYTEATLVRALEEKGIGRPSTYAPTITTILSRGYVLKEKKLLVPTELGKIVNDIMKNHFENIVDTKFTAEMESELDSVEDGDKEWKAVMRDFYSSFAGVLKKAEESIGDVELPVEVSDVQCDKCGRYMVVKHGRFGKFLACPGFPECRNAKPIVEEAGVECPICKGKVLIKKTKKGRKYIGCEKNPECPFMSWDMPSPNKEVCSVCGSFMLQKFSGKKKVLKCSNDKCTSNIEASKDNTK</sequence>